<dbReference type="EMBL" id="UOEC01000069">
    <property type="protein sequence ID" value="VAV89860.1"/>
    <property type="molecule type" value="Genomic_DNA"/>
</dbReference>
<reference evidence="4" key="1">
    <citation type="submission" date="2018-06" db="EMBL/GenBank/DDBJ databases">
        <authorList>
            <person name="Zhirakovskaya E."/>
        </authorList>
    </citation>
    <scope>NUCLEOTIDE SEQUENCE</scope>
</reference>
<dbReference type="InterPro" id="IPR045025">
    <property type="entry name" value="HACL1-like"/>
</dbReference>
<dbReference type="SUPFAM" id="SSF52518">
    <property type="entry name" value="Thiamin diphosphate-binding fold (THDP-binding)"/>
    <property type="match status" value="2"/>
</dbReference>
<dbReference type="InterPro" id="IPR002880">
    <property type="entry name" value="Pyrv_Fd/Flavodoxin_OxRdtase_N"/>
</dbReference>
<protein>
    <submittedName>
        <fullName evidence="4">Indolepyruvate oxidoreductase subunit IorA</fullName>
        <ecNumber evidence="4">1.2.7.8</ecNumber>
    </submittedName>
</protein>
<evidence type="ECO:0000259" key="3">
    <source>
        <dbReference type="Pfam" id="PF02775"/>
    </source>
</evidence>
<evidence type="ECO:0000313" key="4">
    <source>
        <dbReference type="EMBL" id="VAV89860.1"/>
    </source>
</evidence>
<dbReference type="PANTHER" id="PTHR43710:SF5">
    <property type="entry name" value="INDOLEPYRUVATE FERREDOXIN OXIDOREDUCTASE ALPHA SUBUNIT"/>
    <property type="match status" value="1"/>
</dbReference>
<sequence length="727" mass="77458">MNAPERKNATIYQAGTGGMERSFAGEVEKLKLGNGDVFEGETILAITKALLQSGVAYVGGYPGAPVSHLMDVLAEARKPVLEPMGISFEQSASEAGAAALLGASIHYPLRGAVTWKSIVGTNVASDALSNLASAGVTGGAVIIVGEDYGEGASVIQERTHATALKSSLPLLDPRYDMARLVELTEQAFDLSEACHLPVIISLRIRAAHMTGSFTCKENVKPAFGAENPLPHAIQDYDRIVLPPSTYEHERDKIENRLPAAQKFITDNSINEIYPGSRDKIGIILQGGTYGAVIRALGLLGAADAFGKTSVPLLVLNAIHPLVPEQITDFLKGRKSVLVVEEGNPAFIENDIRALVQKAGIKCKIRGKDVLPVAGEYTLEVVRDGVGAYLAYEDKAKGGVGSRAAQALKIITDNRRKITAILDTLPPPRPPGFCTGCPERPIFTALKLLERERGKIHVSSDIGCSTFATLPPFNTGSTVLGYGMSLASSGAVGPALDQPGVAVMGDGGFWHNGLTTGAINAQWNGHDSVLVVLENGYASATGQQHLPSTGSTPWGRRIKVSIENTLKAIGIRWLRRVNSYDVKHTLNTLRAAFDAPEKGLRVVLSDNECMLAHQRREKRKKQEQARAGKPVVRERFGVDEEVCSGDHSCMRLSGCPSLTLRPGFDPLKDGPAAMVDETCLACGLCGEAAHAAALCPSFYRARAIENAGPLRRLWTKTGARLATALGAS</sequence>
<evidence type="ECO:0000256" key="1">
    <source>
        <dbReference type="ARBA" id="ARBA00022723"/>
    </source>
</evidence>
<dbReference type="InterPro" id="IPR029061">
    <property type="entry name" value="THDP-binding"/>
</dbReference>
<dbReference type="Pfam" id="PF02775">
    <property type="entry name" value="TPP_enzyme_C"/>
    <property type="match status" value="1"/>
</dbReference>
<dbReference type="EC" id="1.2.7.8" evidence="4"/>
<feature type="domain" description="Thiamine pyrophosphate enzyme TPP-binding" evidence="3">
    <location>
        <begin position="460"/>
        <end position="595"/>
    </location>
</feature>
<evidence type="ECO:0000256" key="2">
    <source>
        <dbReference type="ARBA" id="ARBA00023002"/>
    </source>
</evidence>
<dbReference type="Gene3D" id="3.40.50.970">
    <property type="match status" value="2"/>
</dbReference>
<dbReference type="PANTHER" id="PTHR43710">
    <property type="entry name" value="2-HYDROXYACYL-COA LYASE"/>
    <property type="match status" value="1"/>
</dbReference>
<accession>A0A3B0R9H9</accession>
<keyword evidence="1" id="KW-0479">Metal-binding</keyword>
<dbReference type="AlphaFoldDB" id="A0A3B0R9H9"/>
<dbReference type="InterPro" id="IPR011766">
    <property type="entry name" value="TPP_enzyme_TPP-bd"/>
</dbReference>
<gene>
    <name evidence="4" type="ORF">MNBD_ALPHA08-1674</name>
</gene>
<dbReference type="GO" id="GO:0046872">
    <property type="term" value="F:metal ion binding"/>
    <property type="evidence" value="ECO:0007669"/>
    <property type="project" value="UniProtKB-KW"/>
</dbReference>
<dbReference type="GO" id="GO:0030976">
    <property type="term" value="F:thiamine pyrophosphate binding"/>
    <property type="evidence" value="ECO:0007669"/>
    <property type="project" value="InterPro"/>
</dbReference>
<organism evidence="4">
    <name type="scientific">hydrothermal vent metagenome</name>
    <dbReference type="NCBI Taxonomy" id="652676"/>
    <lineage>
        <taxon>unclassified sequences</taxon>
        <taxon>metagenomes</taxon>
        <taxon>ecological metagenomes</taxon>
    </lineage>
</organism>
<dbReference type="CDD" id="cd02008">
    <property type="entry name" value="TPP_IOR_alpha"/>
    <property type="match status" value="1"/>
</dbReference>
<proteinExistence type="predicted"/>
<dbReference type="CDD" id="cd07034">
    <property type="entry name" value="TPP_PYR_PFOR_IOR-alpha_like"/>
    <property type="match status" value="1"/>
</dbReference>
<keyword evidence="2 4" id="KW-0560">Oxidoreductase</keyword>
<keyword evidence="4" id="KW-0670">Pyruvate</keyword>
<dbReference type="GO" id="GO:0043805">
    <property type="term" value="F:indolepyruvate ferredoxin oxidoreductase activity"/>
    <property type="evidence" value="ECO:0007669"/>
    <property type="project" value="UniProtKB-EC"/>
</dbReference>
<name>A0A3B0R9H9_9ZZZZ</name>